<organism evidence="6 7">
    <name type="scientific">Magnetospirillum moscoviense</name>
    <dbReference type="NCBI Taxonomy" id="1437059"/>
    <lineage>
        <taxon>Bacteria</taxon>
        <taxon>Pseudomonadati</taxon>
        <taxon>Pseudomonadota</taxon>
        <taxon>Alphaproteobacteria</taxon>
        <taxon>Rhodospirillales</taxon>
        <taxon>Rhodospirillaceae</taxon>
        <taxon>Magnetospirillum</taxon>
    </lineage>
</organism>
<sequence length="140" mass="15455">MSKSGDIKVDWKDELAVGDTLIDAQHRGFLIDLDEVMDAIEGGAGRDVVLRFYTRFLADLTRHFQDEEALLAQAGYPGLAEHADEHRQLLSSVRAVESLLVGDAGAADTHLVIRSLLAGLVDHLVAEDSRYKAWVKRQDS</sequence>
<evidence type="ECO:0000259" key="5">
    <source>
        <dbReference type="Pfam" id="PF01814"/>
    </source>
</evidence>
<evidence type="ECO:0000313" key="7">
    <source>
        <dbReference type="Proteomes" id="UP000078543"/>
    </source>
</evidence>
<comment type="caution">
    <text evidence="6">The sequence shown here is derived from an EMBL/GenBank/DDBJ whole genome shotgun (WGS) entry which is preliminary data.</text>
</comment>
<dbReference type="GO" id="GO:0005344">
    <property type="term" value="F:oxygen carrier activity"/>
    <property type="evidence" value="ECO:0007669"/>
    <property type="project" value="UniProtKB-KW"/>
</dbReference>
<evidence type="ECO:0000256" key="4">
    <source>
        <dbReference type="ARBA" id="ARBA00023004"/>
    </source>
</evidence>
<reference evidence="6 7" key="1">
    <citation type="submission" date="2016-04" db="EMBL/GenBank/DDBJ databases">
        <title>Draft genome sequence of freshwater magnetotactic bacteria Magnetospirillum marisnigri SP-1 and Magnetospirillum moscoviense BB-1.</title>
        <authorList>
            <person name="Koziaeva V."/>
            <person name="Dziuba M.V."/>
            <person name="Ivanov T.M."/>
            <person name="Kuznetsov B."/>
            <person name="Grouzdev D.S."/>
        </authorList>
    </citation>
    <scope>NUCLEOTIDE SEQUENCE [LARGE SCALE GENOMIC DNA]</scope>
    <source>
        <strain evidence="6 7">BB-1</strain>
    </source>
</reference>
<proteinExistence type="inferred from homology"/>
<dbReference type="AlphaFoldDB" id="A0A178MBU1"/>
<dbReference type="InterPro" id="IPR016131">
    <property type="entry name" value="Haemerythrin_Fe_BS"/>
</dbReference>
<name>A0A178MBU1_9PROT</name>
<dbReference type="RefSeq" id="WP_068504089.1">
    <property type="nucleotide sequence ID" value="NZ_LWQU01000185.1"/>
</dbReference>
<dbReference type="OrthoDB" id="129558at2"/>
<dbReference type="InterPro" id="IPR035938">
    <property type="entry name" value="Hemerythrin-like_sf"/>
</dbReference>
<dbReference type="Pfam" id="PF01814">
    <property type="entry name" value="Hemerythrin"/>
    <property type="match status" value="1"/>
</dbReference>
<dbReference type="NCBIfam" id="TIGR02481">
    <property type="entry name" value="hemeryth_dom"/>
    <property type="match status" value="1"/>
</dbReference>
<dbReference type="InterPro" id="IPR050669">
    <property type="entry name" value="Hemerythrin"/>
</dbReference>
<dbReference type="PANTHER" id="PTHR37164:SF1">
    <property type="entry name" value="BACTERIOHEMERYTHRIN"/>
    <property type="match status" value="1"/>
</dbReference>
<dbReference type="Gene3D" id="1.20.120.50">
    <property type="entry name" value="Hemerythrin-like"/>
    <property type="match status" value="1"/>
</dbReference>
<evidence type="ECO:0000256" key="1">
    <source>
        <dbReference type="ARBA" id="ARBA00010587"/>
    </source>
</evidence>
<dbReference type="GO" id="GO:0046872">
    <property type="term" value="F:metal ion binding"/>
    <property type="evidence" value="ECO:0007669"/>
    <property type="project" value="UniProtKB-KW"/>
</dbReference>
<feature type="domain" description="Hemerythrin-like" evidence="5">
    <location>
        <begin position="19"/>
        <end position="134"/>
    </location>
</feature>
<dbReference type="EMBL" id="LWQU01000185">
    <property type="protein sequence ID" value="OAN45334.1"/>
    <property type="molecule type" value="Genomic_DNA"/>
</dbReference>
<accession>A0A178MBU1</accession>
<dbReference type="STRING" id="1437059.A6A05_04210"/>
<comment type="similarity">
    <text evidence="1">Belongs to the hemerythrin family.</text>
</comment>
<keyword evidence="7" id="KW-1185">Reference proteome</keyword>
<keyword evidence="2" id="KW-0813">Transport</keyword>
<dbReference type="PANTHER" id="PTHR37164">
    <property type="entry name" value="BACTERIOHEMERYTHRIN"/>
    <property type="match status" value="1"/>
</dbReference>
<keyword evidence="3" id="KW-0479">Metal-binding</keyword>
<dbReference type="InterPro" id="IPR012827">
    <property type="entry name" value="Hemerythrin_metal-bd"/>
</dbReference>
<dbReference type="SUPFAM" id="SSF47188">
    <property type="entry name" value="Hemerythrin-like"/>
    <property type="match status" value="1"/>
</dbReference>
<dbReference type="Proteomes" id="UP000078543">
    <property type="component" value="Unassembled WGS sequence"/>
</dbReference>
<evidence type="ECO:0000256" key="3">
    <source>
        <dbReference type="ARBA" id="ARBA00022723"/>
    </source>
</evidence>
<evidence type="ECO:0000256" key="2">
    <source>
        <dbReference type="ARBA" id="ARBA00022621"/>
    </source>
</evidence>
<evidence type="ECO:0000313" key="6">
    <source>
        <dbReference type="EMBL" id="OAN45334.1"/>
    </source>
</evidence>
<protein>
    <recommendedName>
        <fullName evidence="5">Hemerythrin-like domain-containing protein</fullName>
    </recommendedName>
</protein>
<keyword evidence="2" id="KW-0561">Oxygen transport</keyword>
<dbReference type="CDD" id="cd12107">
    <property type="entry name" value="Hemerythrin"/>
    <property type="match status" value="1"/>
</dbReference>
<keyword evidence="4" id="KW-0408">Iron</keyword>
<dbReference type="InterPro" id="IPR012312">
    <property type="entry name" value="Hemerythrin-like"/>
</dbReference>
<dbReference type="PROSITE" id="PS00550">
    <property type="entry name" value="HEMERYTHRINS"/>
    <property type="match status" value="1"/>
</dbReference>
<gene>
    <name evidence="6" type="ORF">A6A05_04210</name>
</gene>